<dbReference type="AlphaFoldDB" id="M1W4U1"/>
<feature type="compositionally biased region" description="Low complexity" evidence="1">
    <location>
        <begin position="173"/>
        <end position="220"/>
    </location>
</feature>
<protein>
    <submittedName>
        <fullName evidence="2">Uncharacterized protein</fullName>
    </submittedName>
</protein>
<accession>M1W4U1</accession>
<reference evidence="2 3" key="1">
    <citation type="journal article" date="2013" name="PLoS Genet.">
        <title>Plant-symbiotic fungi as chemical engineers: Multi-genome analysis of the Clavicipitaceae reveals dynamics of alkaloid loci.</title>
        <authorList>
            <person name="Schardl C.L."/>
            <person name="Young C.A."/>
            <person name="Hesse U."/>
            <person name="Amyotte S.G."/>
            <person name="Andreeva K."/>
            <person name="Calie P.J."/>
            <person name="Fleetwood D.J."/>
            <person name="Haws D.C."/>
            <person name="Moore N."/>
            <person name="Oeser B."/>
            <person name="Panaccione D.G."/>
            <person name="Schweri K.K."/>
            <person name="Voisey C.R."/>
            <person name="Farman M.L."/>
            <person name="Jaromczyk J.W."/>
            <person name="Roe B.A."/>
            <person name="O'Sullivan D.M."/>
            <person name="Scott B."/>
            <person name="Tudzynski P."/>
            <person name="An Z."/>
            <person name="Arnaoudova E.G."/>
            <person name="Bullock C.T."/>
            <person name="Charlton N.D."/>
            <person name="Chen L."/>
            <person name="Cox M."/>
            <person name="Dinkins R.D."/>
            <person name="Florea S."/>
            <person name="Glenn A.E."/>
            <person name="Gordon A."/>
            <person name="Gueldener U."/>
            <person name="Harris D.R."/>
            <person name="Hollin W."/>
            <person name="Jaromczyk J."/>
            <person name="Johnson R.D."/>
            <person name="Khan A.K."/>
            <person name="Leistner E."/>
            <person name="Leuchtmann A."/>
            <person name="Li C."/>
            <person name="Liu J."/>
            <person name="Liu J."/>
            <person name="Liu M."/>
            <person name="Mace W."/>
            <person name="Machado C."/>
            <person name="Nagabhyru P."/>
            <person name="Pan J."/>
            <person name="Schmid J."/>
            <person name="Sugawara K."/>
            <person name="Steiner U."/>
            <person name="Takach J.E."/>
            <person name="Tanaka E."/>
            <person name="Webb J.S."/>
            <person name="Wilson E.V."/>
            <person name="Wiseman J.L."/>
            <person name="Yoshida R."/>
            <person name="Zeng Z."/>
        </authorList>
    </citation>
    <scope>NUCLEOTIDE SEQUENCE [LARGE SCALE GENOMIC DNA]</scope>
    <source>
        <strain evidence="2 3">20.1</strain>
    </source>
</reference>
<dbReference type="EMBL" id="CAGA01000014">
    <property type="protein sequence ID" value="CCE29480.1"/>
    <property type="molecule type" value="Genomic_DNA"/>
</dbReference>
<dbReference type="Pfam" id="PF17233">
    <property type="entry name" value="DUF5308"/>
    <property type="match status" value="1"/>
</dbReference>
<comment type="caution">
    <text evidence="2">The sequence shown here is derived from an EMBL/GenBank/DDBJ whole genome shotgun (WGS) entry which is preliminary data.</text>
</comment>
<evidence type="ECO:0000313" key="3">
    <source>
        <dbReference type="Proteomes" id="UP000016801"/>
    </source>
</evidence>
<dbReference type="InterPro" id="IPR035186">
    <property type="entry name" value="DUF5308"/>
</dbReference>
<sequence>MAQLPSEFPTLAIHLADKNRDPIITSSSSPSQLASLTSIAAGALVSHSAIQRIGLGRPERIMVEYPDAGAVIIETFLDTPESVAPAVAAGSAIVPGKGSGASSSQPQPPPPQQQQQQHQQHQHQQLQLQQEEQLQQQKQRQHQRQQRQQHQQHHQQNPPPQQKPQQQKKKQQQRGQQQQQHQPQLEQPQSQPQMQHPLQQQQQRQQTQLQRHRQLQLQQQAPPPLKEAHSDAPPLMAGFVIAASPRDLSRASEALVRVEMLGKRLQEEWVEEVKRDPGFAREVDSEVMNLG</sequence>
<evidence type="ECO:0000256" key="1">
    <source>
        <dbReference type="SAM" id="MobiDB-lite"/>
    </source>
</evidence>
<gene>
    <name evidence="2" type="ORF">CPUR_03173</name>
</gene>
<evidence type="ECO:0000313" key="2">
    <source>
        <dbReference type="EMBL" id="CCE29480.1"/>
    </source>
</evidence>
<feature type="compositionally biased region" description="Low complexity" evidence="1">
    <location>
        <begin position="113"/>
        <end position="138"/>
    </location>
</feature>
<organism evidence="2 3">
    <name type="scientific">Claviceps purpurea (strain 20.1)</name>
    <name type="common">Ergot fungus</name>
    <name type="synonym">Sphacelia segetum</name>
    <dbReference type="NCBI Taxonomy" id="1111077"/>
    <lineage>
        <taxon>Eukaryota</taxon>
        <taxon>Fungi</taxon>
        <taxon>Dikarya</taxon>
        <taxon>Ascomycota</taxon>
        <taxon>Pezizomycotina</taxon>
        <taxon>Sordariomycetes</taxon>
        <taxon>Hypocreomycetidae</taxon>
        <taxon>Hypocreales</taxon>
        <taxon>Clavicipitaceae</taxon>
        <taxon>Claviceps</taxon>
    </lineage>
</organism>
<keyword evidence="3" id="KW-1185">Reference proteome</keyword>
<dbReference type="OrthoDB" id="5305418at2759"/>
<feature type="region of interest" description="Disordered" evidence="1">
    <location>
        <begin position="94"/>
        <end position="231"/>
    </location>
</feature>
<proteinExistence type="predicted"/>
<dbReference type="Proteomes" id="UP000016801">
    <property type="component" value="Unassembled WGS sequence"/>
</dbReference>
<name>M1W4U1_CLAP2</name>
<dbReference type="eggNOG" id="ENOG502RJR0">
    <property type="taxonomic scope" value="Eukaryota"/>
</dbReference>
<feature type="compositionally biased region" description="Basic residues" evidence="1">
    <location>
        <begin position="139"/>
        <end position="153"/>
    </location>
</feature>
<dbReference type="HOGENOM" id="CLU_956465_0_0_1"/>
<dbReference type="VEuPathDB" id="FungiDB:CPUR_03173"/>